<dbReference type="Proteomes" id="UP001165121">
    <property type="component" value="Unassembled WGS sequence"/>
</dbReference>
<sequence>MNEVVDVLIYRSIKLSCLRSFTAPVEVVLDLQLDESRHDAREGVNSAVHDLPPDEEEVGDAQHQSVDRADRDLQRRVVAQEVATVRHGHHHERGEEDDDGLAAHGPPAHALSHAHNGLEHDPDPEADGVGGVAGRHSVAHEARAARARAVVAITQHLDQDDGVEHREDDQQQDGEHARVAARAQQRLEDDGDEHQVRHHAVDRADDLPERDAVQRHAEREELAHDPRARARAALAALRVLAPHIAALREGRAAHVVDAVVVTVGAGARAGGEQRGRAD</sequence>
<evidence type="ECO:0000313" key="2">
    <source>
        <dbReference type="EMBL" id="GMF46922.1"/>
    </source>
</evidence>
<keyword evidence="3" id="KW-1185">Reference proteome</keyword>
<name>A0A9W6XWT1_9STRA</name>
<proteinExistence type="predicted"/>
<organism evidence="2 3">
    <name type="scientific">Phytophthora fragariaefolia</name>
    <dbReference type="NCBI Taxonomy" id="1490495"/>
    <lineage>
        <taxon>Eukaryota</taxon>
        <taxon>Sar</taxon>
        <taxon>Stramenopiles</taxon>
        <taxon>Oomycota</taxon>
        <taxon>Peronosporomycetes</taxon>
        <taxon>Peronosporales</taxon>
        <taxon>Peronosporaceae</taxon>
        <taxon>Phytophthora</taxon>
    </lineage>
</organism>
<feature type="compositionally biased region" description="Basic and acidic residues" evidence="1">
    <location>
        <begin position="157"/>
        <end position="178"/>
    </location>
</feature>
<feature type="region of interest" description="Disordered" evidence="1">
    <location>
        <begin position="40"/>
        <end position="141"/>
    </location>
</feature>
<dbReference type="EMBL" id="BSXT01002055">
    <property type="protein sequence ID" value="GMF46922.1"/>
    <property type="molecule type" value="Genomic_DNA"/>
</dbReference>
<accession>A0A9W6XWT1</accession>
<evidence type="ECO:0000313" key="3">
    <source>
        <dbReference type="Proteomes" id="UP001165121"/>
    </source>
</evidence>
<feature type="compositionally biased region" description="Basic and acidic residues" evidence="1">
    <location>
        <begin position="65"/>
        <end position="75"/>
    </location>
</feature>
<reference evidence="2" key="1">
    <citation type="submission" date="2023-04" db="EMBL/GenBank/DDBJ databases">
        <title>Phytophthora fragariaefolia NBRC 109709.</title>
        <authorList>
            <person name="Ichikawa N."/>
            <person name="Sato H."/>
            <person name="Tonouchi N."/>
        </authorList>
    </citation>
    <scope>NUCLEOTIDE SEQUENCE</scope>
    <source>
        <strain evidence="2">NBRC 109709</strain>
    </source>
</reference>
<evidence type="ECO:0000256" key="1">
    <source>
        <dbReference type="SAM" id="MobiDB-lite"/>
    </source>
</evidence>
<gene>
    <name evidence="2" type="ORF">Pfra01_001748200</name>
</gene>
<feature type="region of interest" description="Disordered" evidence="1">
    <location>
        <begin position="157"/>
        <end position="179"/>
    </location>
</feature>
<protein>
    <submittedName>
        <fullName evidence="2">Unnamed protein product</fullName>
    </submittedName>
</protein>
<dbReference type="AlphaFoldDB" id="A0A9W6XWT1"/>
<comment type="caution">
    <text evidence="2">The sequence shown here is derived from an EMBL/GenBank/DDBJ whole genome shotgun (WGS) entry which is preliminary data.</text>
</comment>